<sequence>MQMLSRRPMLFSESSYACEFSPSHATVWKLLFYQLLVVPRVLLGNDFKASVFAVRGVPERCRSLTSKSPASRPRKEYLQVLVQCRICSFWWLVLFELFCDVKFTLNLDLWLFTNYKPSSFISKNIVDLDKIYYSHFLFTTFIALLNSIII</sequence>
<dbReference type="AlphaFoldDB" id="A0A1I7WJQ1"/>
<keyword evidence="1" id="KW-0812">Transmembrane</keyword>
<reference evidence="3" key="1">
    <citation type="submission" date="2016-11" db="UniProtKB">
        <authorList>
            <consortium name="WormBaseParasite"/>
        </authorList>
    </citation>
    <scope>IDENTIFICATION</scope>
</reference>
<accession>A0A1I7WJQ1</accession>
<keyword evidence="1" id="KW-0472">Membrane</keyword>
<organism evidence="2 3">
    <name type="scientific">Heterorhabditis bacteriophora</name>
    <name type="common">Entomopathogenic nematode worm</name>
    <dbReference type="NCBI Taxonomy" id="37862"/>
    <lineage>
        <taxon>Eukaryota</taxon>
        <taxon>Metazoa</taxon>
        <taxon>Ecdysozoa</taxon>
        <taxon>Nematoda</taxon>
        <taxon>Chromadorea</taxon>
        <taxon>Rhabditida</taxon>
        <taxon>Rhabditina</taxon>
        <taxon>Rhabditomorpha</taxon>
        <taxon>Strongyloidea</taxon>
        <taxon>Heterorhabditidae</taxon>
        <taxon>Heterorhabditis</taxon>
    </lineage>
</organism>
<evidence type="ECO:0000313" key="2">
    <source>
        <dbReference type="Proteomes" id="UP000095283"/>
    </source>
</evidence>
<keyword evidence="2" id="KW-1185">Reference proteome</keyword>
<feature type="transmembrane region" description="Helical" evidence="1">
    <location>
        <begin position="131"/>
        <end position="149"/>
    </location>
</feature>
<evidence type="ECO:0000256" key="1">
    <source>
        <dbReference type="SAM" id="Phobius"/>
    </source>
</evidence>
<proteinExistence type="predicted"/>
<name>A0A1I7WJQ1_HETBA</name>
<dbReference type="WBParaSite" id="Hba_05196">
    <property type="protein sequence ID" value="Hba_05196"/>
    <property type="gene ID" value="Hba_05196"/>
</dbReference>
<protein>
    <submittedName>
        <fullName evidence="3">Ovule protein</fullName>
    </submittedName>
</protein>
<keyword evidence="1" id="KW-1133">Transmembrane helix</keyword>
<evidence type="ECO:0000313" key="3">
    <source>
        <dbReference type="WBParaSite" id="Hba_05196"/>
    </source>
</evidence>
<dbReference type="Proteomes" id="UP000095283">
    <property type="component" value="Unplaced"/>
</dbReference>